<protein>
    <submittedName>
        <fullName evidence="2">Uncharacterized protein</fullName>
    </submittedName>
</protein>
<proteinExistence type="predicted"/>
<dbReference type="EMBL" id="AVOT02108223">
    <property type="protein sequence ID" value="MBW0580723.1"/>
    <property type="molecule type" value="Genomic_DNA"/>
</dbReference>
<feature type="region of interest" description="Disordered" evidence="1">
    <location>
        <begin position="1"/>
        <end position="121"/>
    </location>
</feature>
<organism evidence="2 3">
    <name type="scientific">Austropuccinia psidii MF-1</name>
    <dbReference type="NCBI Taxonomy" id="1389203"/>
    <lineage>
        <taxon>Eukaryota</taxon>
        <taxon>Fungi</taxon>
        <taxon>Dikarya</taxon>
        <taxon>Basidiomycota</taxon>
        <taxon>Pucciniomycotina</taxon>
        <taxon>Pucciniomycetes</taxon>
        <taxon>Pucciniales</taxon>
        <taxon>Sphaerophragmiaceae</taxon>
        <taxon>Austropuccinia</taxon>
    </lineage>
</organism>
<evidence type="ECO:0000256" key="1">
    <source>
        <dbReference type="SAM" id="MobiDB-lite"/>
    </source>
</evidence>
<dbReference type="Proteomes" id="UP000765509">
    <property type="component" value="Unassembled WGS sequence"/>
</dbReference>
<feature type="compositionally biased region" description="Polar residues" evidence="1">
    <location>
        <begin position="140"/>
        <end position="149"/>
    </location>
</feature>
<feature type="compositionally biased region" description="Polar residues" evidence="1">
    <location>
        <begin position="112"/>
        <end position="121"/>
    </location>
</feature>
<feature type="region of interest" description="Disordered" evidence="1">
    <location>
        <begin position="140"/>
        <end position="172"/>
    </location>
</feature>
<reference evidence="2" key="1">
    <citation type="submission" date="2021-03" db="EMBL/GenBank/DDBJ databases">
        <title>Draft genome sequence of rust myrtle Austropuccinia psidii MF-1, a brazilian biotype.</title>
        <authorList>
            <person name="Quecine M.C."/>
            <person name="Pachon D.M.R."/>
            <person name="Bonatelli M.L."/>
            <person name="Correr F.H."/>
            <person name="Franceschini L.M."/>
            <person name="Leite T.F."/>
            <person name="Margarido G.R.A."/>
            <person name="Almeida C.A."/>
            <person name="Ferrarezi J.A."/>
            <person name="Labate C.A."/>
        </authorList>
    </citation>
    <scope>NUCLEOTIDE SEQUENCE</scope>
    <source>
        <strain evidence="2">MF-1</strain>
    </source>
</reference>
<evidence type="ECO:0000313" key="2">
    <source>
        <dbReference type="EMBL" id="MBW0580723.1"/>
    </source>
</evidence>
<name>A0A9Q3KFN6_9BASI</name>
<accession>A0A9Q3KFN6</accession>
<keyword evidence="3" id="KW-1185">Reference proteome</keyword>
<sequence>MPPQNSPPERQKMSQAVRTPTPRAPLDGTPAVPPLKAKLDRGPIKEGAAPSRKEGRVPRRSNSFSGVVGAFPGMPRTTFRGPGEEEEENSVEEEESAPAPLGESEGTRGPTLAQSYQPVSHQTEPSLLAIMQQMTQTMANLQAAASSEVSRPPAFKTPSMKAPECLMGLNPS</sequence>
<evidence type="ECO:0000313" key="3">
    <source>
        <dbReference type="Proteomes" id="UP000765509"/>
    </source>
</evidence>
<dbReference type="AlphaFoldDB" id="A0A9Q3KFN6"/>
<feature type="compositionally biased region" description="Acidic residues" evidence="1">
    <location>
        <begin position="84"/>
        <end position="96"/>
    </location>
</feature>
<gene>
    <name evidence="2" type="ORF">O181_120438</name>
</gene>
<comment type="caution">
    <text evidence="2">The sequence shown here is derived from an EMBL/GenBank/DDBJ whole genome shotgun (WGS) entry which is preliminary data.</text>
</comment>
<feature type="non-terminal residue" evidence="2">
    <location>
        <position position="172"/>
    </location>
</feature>